<feature type="binding site" evidence="7">
    <location>
        <begin position="404"/>
        <end position="407"/>
    </location>
    <ligand>
        <name>meso-2,6-diaminopimelate</name>
        <dbReference type="ChEBI" id="CHEBI:57791"/>
    </ligand>
</feature>
<keyword evidence="4 7" id="KW-0573">Peptidoglycan synthesis</keyword>
<comment type="function">
    <text evidence="7">Catalyzes the addition of meso-diaminopimelic acid to the nucleotide precursor UDP-N-acetylmuramoyl-L-alanyl-D-glutamate (UMAG) in the biosynthesis of bacterial cell-wall peptidoglycan.</text>
</comment>
<dbReference type="SUPFAM" id="SSF63418">
    <property type="entry name" value="MurE/MurF N-terminal domain"/>
    <property type="match status" value="1"/>
</dbReference>
<evidence type="ECO:0000256" key="7">
    <source>
        <dbReference type="HAMAP-Rule" id="MF_00208"/>
    </source>
</evidence>
<gene>
    <name evidence="7" type="primary">murE</name>
    <name evidence="12" type="ORF">U1T56_05445</name>
</gene>
<keyword evidence="7" id="KW-0547">Nucleotide-binding</keyword>
<dbReference type="InterPro" id="IPR035911">
    <property type="entry name" value="MurE/MurF_N"/>
</dbReference>
<dbReference type="InterPro" id="IPR036565">
    <property type="entry name" value="Mur-like_cat_sf"/>
</dbReference>
<dbReference type="HAMAP" id="MF_00208">
    <property type="entry name" value="MurE"/>
    <property type="match status" value="1"/>
</dbReference>
<feature type="domain" description="Mur ligase C-terminal" evidence="10">
    <location>
        <begin position="330"/>
        <end position="454"/>
    </location>
</feature>
<evidence type="ECO:0000259" key="11">
    <source>
        <dbReference type="Pfam" id="PF08245"/>
    </source>
</evidence>
<organism evidence="12 13">
    <name type="scientific">Benzoatithermus flavus</name>
    <dbReference type="NCBI Taxonomy" id="3108223"/>
    <lineage>
        <taxon>Bacteria</taxon>
        <taxon>Pseudomonadati</taxon>
        <taxon>Pseudomonadota</taxon>
        <taxon>Alphaproteobacteria</taxon>
        <taxon>Geminicoccales</taxon>
        <taxon>Geminicoccaceae</taxon>
        <taxon>Benzoatithermus</taxon>
    </lineage>
</organism>
<keyword evidence="7" id="KW-0067">ATP-binding</keyword>
<comment type="caution">
    <text evidence="7">Lacks conserved residue(s) required for the propagation of feature annotation.</text>
</comment>
<dbReference type="SUPFAM" id="SSF53623">
    <property type="entry name" value="MurD-like peptide ligases, catalytic domain"/>
    <property type="match status" value="1"/>
</dbReference>
<comment type="caution">
    <text evidence="12">The sequence shown here is derived from an EMBL/GenBank/DDBJ whole genome shotgun (WGS) entry which is preliminary data.</text>
</comment>
<dbReference type="NCBIfam" id="NF001126">
    <property type="entry name" value="PRK00139.1-4"/>
    <property type="match status" value="1"/>
</dbReference>
<dbReference type="NCBIfam" id="TIGR01085">
    <property type="entry name" value="murE"/>
    <property type="match status" value="1"/>
</dbReference>
<feature type="binding site" evidence="7">
    <location>
        <position position="175"/>
    </location>
    <ligand>
        <name>UDP-N-acetyl-alpha-D-muramoyl-L-alanyl-D-glutamate</name>
        <dbReference type="ChEBI" id="CHEBI:83900"/>
    </ligand>
</feature>
<evidence type="ECO:0000256" key="4">
    <source>
        <dbReference type="ARBA" id="ARBA00022984"/>
    </source>
</evidence>
<dbReference type="Pfam" id="PF01225">
    <property type="entry name" value="Mur_ligase"/>
    <property type="match status" value="1"/>
</dbReference>
<keyword evidence="5 7" id="KW-0131">Cell cycle</keyword>
<dbReference type="EMBL" id="JBBLZC010000004">
    <property type="protein sequence ID" value="MEK0082585.1"/>
    <property type="molecule type" value="Genomic_DNA"/>
</dbReference>
<keyword evidence="3 7" id="KW-0133">Cell shape</keyword>
<evidence type="ECO:0000256" key="6">
    <source>
        <dbReference type="ARBA" id="ARBA00023316"/>
    </source>
</evidence>
<evidence type="ECO:0000256" key="1">
    <source>
        <dbReference type="ARBA" id="ARBA00005898"/>
    </source>
</evidence>
<comment type="pathway">
    <text evidence="7 8">Cell wall biogenesis; peptidoglycan biosynthesis.</text>
</comment>
<keyword evidence="13" id="KW-1185">Reference proteome</keyword>
<feature type="binding site" evidence="7">
    <location>
        <position position="456"/>
    </location>
    <ligand>
        <name>meso-2,6-diaminopimelate</name>
        <dbReference type="ChEBI" id="CHEBI:57791"/>
    </ligand>
</feature>
<evidence type="ECO:0000256" key="5">
    <source>
        <dbReference type="ARBA" id="ARBA00023306"/>
    </source>
</evidence>
<keyword evidence="7" id="KW-0460">Magnesium</keyword>
<dbReference type="Gene3D" id="3.90.190.20">
    <property type="entry name" value="Mur ligase, C-terminal domain"/>
    <property type="match status" value="1"/>
</dbReference>
<feature type="binding site" evidence="7">
    <location>
        <position position="183"/>
    </location>
    <ligand>
        <name>UDP-N-acetyl-alpha-D-muramoyl-L-alanyl-D-glutamate</name>
        <dbReference type="ChEBI" id="CHEBI:83900"/>
    </ligand>
</feature>
<evidence type="ECO:0000259" key="9">
    <source>
        <dbReference type="Pfam" id="PF01225"/>
    </source>
</evidence>
<dbReference type="InterPro" id="IPR013221">
    <property type="entry name" value="Mur_ligase_cen"/>
</dbReference>
<comment type="PTM">
    <text evidence="7">Carboxylation is probably crucial for Mg(2+) binding and, consequently, for the gamma-phosphate positioning of ATP.</text>
</comment>
<accession>A0ABU8XN10</accession>
<evidence type="ECO:0000313" key="13">
    <source>
        <dbReference type="Proteomes" id="UP001375743"/>
    </source>
</evidence>
<feature type="binding site" evidence="7">
    <location>
        <begin position="106"/>
        <end position="112"/>
    </location>
    <ligand>
        <name>ATP</name>
        <dbReference type="ChEBI" id="CHEBI:30616"/>
    </ligand>
</feature>
<proteinExistence type="inferred from homology"/>
<keyword evidence="7 12" id="KW-0436">Ligase</keyword>
<evidence type="ECO:0000256" key="8">
    <source>
        <dbReference type="RuleBase" id="RU004135"/>
    </source>
</evidence>
<feature type="binding site" evidence="7">
    <location>
        <position position="452"/>
    </location>
    <ligand>
        <name>meso-2,6-diaminopimelate</name>
        <dbReference type="ChEBI" id="CHEBI:57791"/>
    </ligand>
</feature>
<feature type="modified residue" description="N6-carboxylysine" evidence="7">
    <location>
        <position position="215"/>
    </location>
</feature>
<dbReference type="NCBIfam" id="NF001124">
    <property type="entry name" value="PRK00139.1-2"/>
    <property type="match status" value="1"/>
</dbReference>
<keyword evidence="7" id="KW-0963">Cytoplasm</keyword>
<reference evidence="12 13" key="1">
    <citation type="submission" date="2024-01" db="EMBL/GenBank/DDBJ databases">
        <title>Multi-omics insights into the function and evolution of sodium benzoate biodegradation pathways in Benzoatithermus flavus gen. nov., sp. nov. from hot spring.</title>
        <authorList>
            <person name="Hu C.-J."/>
            <person name="Li W.-J."/>
        </authorList>
    </citation>
    <scope>NUCLEOTIDE SEQUENCE [LARGE SCALE GENOMIC DNA]</scope>
    <source>
        <strain evidence="12 13">SYSU G07066</strain>
    </source>
</reference>
<evidence type="ECO:0000256" key="2">
    <source>
        <dbReference type="ARBA" id="ARBA00022618"/>
    </source>
</evidence>
<feature type="binding site" evidence="7">
    <location>
        <position position="28"/>
    </location>
    <ligand>
        <name>UDP-N-acetyl-alpha-D-muramoyl-L-alanyl-D-glutamate</name>
        <dbReference type="ChEBI" id="CHEBI:83900"/>
    </ligand>
</feature>
<feature type="domain" description="Mur ligase N-terminal catalytic" evidence="9">
    <location>
        <begin position="20"/>
        <end position="68"/>
    </location>
</feature>
<dbReference type="GO" id="GO:0008765">
    <property type="term" value="F:UDP-N-acetylmuramoylalanyl-D-glutamate-2,6-diaminopimelate ligase activity"/>
    <property type="evidence" value="ECO:0007669"/>
    <property type="project" value="UniProtKB-EC"/>
</dbReference>
<evidence type="ECO:0000313" key="12">
    <source>
        <dbReference type="EMBL" id="MEK0082585.1"/>
    </source>
</evidence>
<comment type="cofactor">
    <cofactor evidence="7">
        <name>Mg(2+)</name>
        <dbReference type="ChEBI" id="CHEBI:18420"/>
    </cofactor>
</comment>
<evidence type="ECO:0000256" key="3">
    <source>
        <dbReference type="ARBA" id="ARBA00022960"/>
    </source>
</evidence>
<dbReference type="InterPro" id="IPR004101">
    <property type="entry name" value="Mur_ligase_C"/>
</dbReference>
<evidence type="ECO:0000259" key="10">
    <source>
        <dbReference type="Pfam" id="PF02875"/>
    </source>
</evidence>
<protein>
    <recommendedName>
        <fullName evidence="7">UDP-N-acetylmuramoyl-L-alanyl-D-glutamate--2,6-diaminopimelate ligase</fullName>
        <ecNumber evidence="7">6.3.2.13</ecNumber>
    </recommendedName>
    <alternativeName>
        <fullName evidence="7">Meso-A2pm-adding enzyme</fullName>
    </alternativeName>
    <alternativeName>
        <fullName evidence="7">Meso-diaminopimelate-adding enzyme</fullName>
    </alternativeName>
    <alternativeName>
        <fullName evidence="7">UDP-MurNAc-L-Ala-D-Glu:meso-diaminopimelate ligase</fullName>
    </alternativeName>
    <alternativeName>
        <fullName evidence="7">UDP-MurNAc-tripeptide synthetase</fullName>
    </alternativeName>
    <alternativeName>
        <fullName evidence="7">UDP-N-acetylmuramyl-tripeptide synthetase</fullName>
    </alternativeName>
</protein>
<keyword evidence="6 7" id="KW-0961">Cell wall biogenesis/degradation</keyword>
<dbReference type="Pfam" id="PF08245">
    <property type="entry name" value="Mur_ligase_M"/>
    <property type="match status" value="1"/>
</dbReference>
<feature type="domain" description="Mur ligase central" evidence="11">
    <location>
        <begin position="104"/>
        <end position="306"/>
    </location>
</feature>
<dbReference type="Gene3D" id="3.40.1390.10">
    <property type="entry name" value="MurE/MurF, N-terminal domain"/>
    <property type="match status" value="1"/>
</dbReference>
<comment type="similarity">
    <text evidence="1 7">Belongs to the MurCDEF family. MurE subfamily.</text>
</comment>
<sequence length="486" mass="50904">MKLASLSDDRIRLRGPGEVEIEGMAADSREVRPGFLFAALPGTRTDGSRFLADALARGAVAVLGGPGLVLPDGVPALITDEPRAALARVAARFFGRQPRIVAAVTGTSGKTSIAVFTRQLWRRLGHPAASIGTLGLQTSDAPGEGSLTTPDAVALQRMAAGLARAGIEHLVIEASSHGLDQHRIDGLVFAAAAFSNISRDHYDYHGSPEAYYAAKRRLFAELLPAGAAAVLNADAPEFADLAGLARERGLEVLDYGATAKVLRLVRRVPTADGQEIEIEALGRRHAFRSRLVGAFQAHNLLAALGLVLGAGGAAVEAVLPHLAGLAAPPGRMQLTARHANGAPAFVDYAHKPEALVKALEALRPHTRGRLVVVFGCGGDRDAGKRPIMGEIATRLADKVVVTDDNPRTEDPTAIRRAILEAAPGALEIGDRAEAIRAAFLALGPGDTLLVAGKGHENYQIVGERTLPFDDAEVLRTVARESGGSVA</sequence>
<comment type="subcellular location">
    <subcellularLocation>
        <location evidence="7 8">Cytoplasm</location>
    </subcellularLocation>
</comment>
<dbReference type="Pfam" id="PF02875">
    <property type="entry name" value="Mur_ligase_C"/>
    <property type="match status" value="1"/>
</dbReference>
<feature type="binding site" evidence="7">
    <location>
        <position position="181"/>
    </location>
    <ligand>
        <name>UDP-N-acetyl-alpha-D-muramoyl-L-alanyl-D-glutamate</name>
        <dbReference type="ChEBI" id="CHEBI:83900"/>
    </ligand>
</feature>
<dbReference type="PANTHER" id="PTHR23135:SF4">
    <property type="entry name" value="UDP-N-ACETYLMURAMOYL-L-ALANYL-D-GLUTAMATE--2,6-DIAMINOPIMELATE LIGASE MURE HOMOLOG, CHLOROPLASTIC"/>
    <property type="match status" value="1"/>
</dbReference>
<feature type="short sequence motif" description="Meso-diaminopimelate recognition motif" evidence="7">
    <location>
        <begin position="404"/>
        <end position="407"/>
    </location>
</feature>
<feature type="binding site" evidence="7">
    <location>
        <begin position="148"/>
        <end position="149"/>
    </location>
    <ligand>
        <name>UDP-N-acetyl-alpha-D-muramoyl-L-alanyl-D-glutamate</name>
        <dbReference type="ChEBI" id="CHEBI:83900"/>
    </ligand>
</feature>
<dbReference type="EC" id="6.3.2.13" evidence="7"/>
<dbReference type="RefSeq" id="WP_418158438.1">
    <property type="nucleotide sequence ID" value="NZ_JBBLZC010000004.1"/>
</dbReference>
<dbReference type="SUPFAM" id="SSF53244">
    <property type="entry name" value="MurD-like peptide ligases, peptide-binding domain"/>
    <property type="match status" value="1"/>
</dbReference>
<dbReference type="InterPro" id="IPR005761">
    <property type="entry name" value="UDP-N-AcMur-Glu-dNH2Pim_ligase"/>
</dbReference>
<dbReference type="InterPro" id="IPR036615">
    <property type="entry name" value="Mur_ligase_C_dom_sf"/>
</dbReference>
<comment type="catalytic activity">
    <reaction evidence="7">
        <text>UDP-N-acetyl-alpha-D-muramoyl-L-alanyl-D-glutamate + meso-2,6-diaminopimelate + ATP = UDP-N-acetyl-alpha-D-muramoyl-L-alanyl-gamma-D-glutamyl-meso-2,6-diaminopimelate + ADP + phosphate + H(+)</text>
        <dbReference type="Rhea" id="RHEA:23676"/>
        <dbReference type="ChEBI" id="CHEBI:15378"/>
        <dbReference type="ChEBI" id="CHEBI:30616"/>
        <dbReference type="ChEBI" id="CHEBI:43474"/>
        <dbReference type="ChEBI" id="CHEBI:57791"/>
        <dbReference type="ChEBI" id="CHEBI:83900"/>
        <dbReference type="ChEBI" id="CHEBI:83905"/>
        <dbReference type="ChEBI" id="CHEBI:456216"/>
        <dbReference type="EC" id="6.3.2.13"/>
    </reaction>
</comment>
<feature type="binding site" evidence="7">
    <location>
        <position position="380"/>
    </location>
    <ligand>
        <name>meso-2,6-diaminopimelate</name>
        <dbReference type="ChEBI" id="CHEBI:57791"/>
    </ligand>
</feature>
<dbReference type="Proteomes" id="UP001375743">
    <property type="component" value="Unassembled WGS sequence"/>
</dbReference>
<name>A0ABU8XN10_9PROT</name>
<dbReference type="InterPro" id="IPR000713">
    <property type="entry name" value="Mur_ligase_N"/>
</dbReference>
<dbReference type="Gene3D" id="3.40.1190.10">
    <property type="entry name" value="Mur-like, catalytic domain"/>
    <property type="match status" value="1"/>
</dbReference>
<dbReference type="PANTHER" id="PTHR23135">
    <property type="entry name" value="MUR LIGASE FAMILY MEMBER"/>
    <property type="match status" value="1"/>
</dbReference>
<keyword evidence="2 7" id="KW-0132">Cell division</keyword>